<evidence type="ECO:0000256" key="2">
    <source>
        <dbReference type="SAM" id="Phobius"/>
    </source>
</evidence>
<dbReference type="OrthoDB" id="38904at2"/>
<dbReference type="Gene3D" id="1.10.287.1490">
    <property type="match status" value="1"/>
</dbReference>
<keyword evidence="2" id="KW-0812">Transmembrane</keyword>
<sequence length="677" mass="78042">MKKILVLLIITINILTFAETNIVDLKPSSPAYPHVIRMVENNIMDLDNQNRFNGSNNVPRYDLAIFGSKFLDHLENKYGEKIFEFENRLAIFENQNLTSRVENLENTFFNYDEIVSKLNSNYTDLNKKVNDLVKLVTPGNELNKDNVVFQNIVENAQKAAEEAAIDQLENLRKQTLSTVIEFENKLQSFQEQVNTLNSKYDKSIEYLNTIIVSREEESREDLRKYVDSKFNNEMDALKTSLRNIANSEIGYLEENIEDEFNNINQRISNIENNQNLFNSDRMNSLESQISDIEDKISYLEEYTVPSSPSENEEELELNAKYHYLENQIERLKNTFDLLDDQVSFNKSYIDSFSNREEIMNSKMESLNEKYNNLESEIIFVGKKVDNVLYQMSNMKNPELNDEELINISERISSLERFISNFSDEINQLSVYSKGFENINNRIDNIDNALDKNQAIMDNIENTFETFKAQMNSISSIANLDEESLAKIGNLGNMAVRISDNQGKIDSLNNTVFQNQNKLETLNAQVNEINSSLENFNINSTEISELKADIESLFDEYYSIKNEIQDNISSQEFKNEIKNEIRSEVSSELIARDRRINNLETQLNQLKQTGETNSNNSNISYADNSLSIKNAEKIEELNQQIEAINKPEQFNLWSNITTGLVGVGVGAFITWFILSSGI</sequence>
<evidence type="ECO:0000313" key="3">
    <source>
        <dbReference type="EMBL" id="TGG89243.1"/>
    </source>
</evidence>
<comment type="caution">
    <text evidence="3">The sequence shown here is derived from an EMBL/GenBank/DDBJ whole genome shotgun (WGS) entry which is preliminary data.</text>
</comment>
<dbReference type="EMBL" id="SRME01000001">
    <property type="protein sequence ID" value="TGG89243.1"/>
    <property type="molecule type" value="Genomic_DNA"/>
</dbReference>
<feature type="coiled-coil region" evidence="1">
    <location>
        <begin position="253"/>
        <end position="383"/>
    </location>
</feature>
<proteinExistence type="predicted"/>
<name>A0A4Z0W2H5_9BACT</name>
<gene>
    <name evidence="3" type="ORF">E4650_03385</name>
</gene>
<feature type="coiled-coil region" evidence="1">
    <location>
        <begin position="158"/>
        <end position="199"/>
    </location>
</feature>
<evidence type="ECO:0000256" key="1">
    <source>
        <dbReference type="SAM" id="Coils"/>
    </source>
</evidence>
<feature type="coiled-coil region" evidence="1">
    <location>
        <begin position="588"/>
        <end position="615"/>
    </location>
</feature>
<feature type="transmembrane region" description="Helical" evidence="2">
    <location>
        <begin position="651"/>
        <end position="673"/>
    </location>
</feature>
<keyword evidence="1" id="KW-0175">Coiled coil</keyword>
<organism evidence="3 4">
    <name type="scientific">Geotoga petraea</name>
    <dbReference type="NCBI Taxonomy" id="28234"/>
    <lineage>
        <taxon>Bacteria</taxon>
        <taxon>Thermotogati</taxon>
        <taxon>Thermotogota</taxon>
        <taxon>Thermotogae</taxon>
        <taxon>Petrotogales</taxon>
        <taxon>Petrotogaceae</taxon>
        <taxon>Geotoga</taxon>
    </lineage>
</organism>
<dbReference type="RefSeq" id="WP_135402621.1">
    <property type="nucleotide sequence ID" value="NZ_SRME01000001.1"/>
</dbReference>
<keyword evidence="2" id="KW-0472">Membrane</keyword>
<evidence type="ECO:0000313" key="4">
    <source>
        <dbReference type="Proteomes" id="UP000297288"/>
    </source>
</evidence>
<dbReference type="Proteomes" id="UP000297288">
    <property type="component" value="Unassembled WGS sequence"/>
</dbReference>
<feature type="coiled-coil region" evidence="1">
    <location>
        <begin position="504"/>
        <end position="538"/>
    </location>
</feature>
<dbReference type="AlphaFoldDB" id="A0A4Z0W2H5"/>
<accession>A0A4Z0W2H5</accession>
<protein>
    <submittedName>
        <fullName evidence="3">Uncharacterized protein</fullName>
    </submittedName>
</protein>
<keyword evidence="2" id="KW-1133">Transmembrane helix</keyword>
<reference evidence="3 4" key="1">
    <citation type="submission" date="2019-04" db="EMBL/GenBank/DDBJ databases">
        <title>Draft genome sequence data and analysis of a Fermenting Bacterium, Geotoga petraea strain HO-Geo1, isolated from heavy-oil petroleum reservoir in Russia.</title>
        <authorList>
            <person name="Grouzdev D.S."/>
            <person name="Semenova E.M."/>
            <person name="Sokolova D.S."/>
            <person name="Tourova T.P."/>
            <person name="Poltaraus A.B."/>
            <person name="Nazina T.N."/>
        </authorList>
    </citation>
    <scope>NUCLEOTIDE SEQUENCE [LARGE SCALE GENOMIC DNA]</scope>
    <source>
        <strain evidence="3 4">HO-Geo1</strain>
    </source>
</reference>